<evidence type="ECO:0000313" key="6">
    <source>
        <dbReference type="EMBL" id="ACU74123.1"/>
    </source>
</evidence>
<dbReference type="eggNOG" id="COG1309">
    <property type="taxonomic scope" value="Bacteria"/>
</dbReference>
<dbReference type="InterPro" id="IPR023772">
    <property type="entry name" value="DNA-bd_HTH_TetR-type_CS"/>
</dbReference>
<dbReference type="PROSITE" id="PS50977">
    <property type="entry name" value="HTH_TETR_2"/>
    <property type="match status" value="2"/>
</dbReference>
<accession>C7Q7V6</accession>
<feature type="DNA-binding region" description="H-T-H motif" evidence="4">
    <location>
        <begin position="34"/>
        <end position="53"/>
    </location>
</feature>
<dbReference type="PANTHER" id="PTHR30055:SF234">
    <property type="entry name" value="HTH-TYPE TRANSCRIPTIONAL REGULATOR BETI"/>
    <property type="match status" value="1"/>
</dbReference>
<dbReference type="Gene3D" id="1.10.10.60">
    <property type="entry name" value="Homeodomain-like"/>
    <property type="match status" value="1"/>
</dbReference>
<proteinExistence type="predicted"/>
<dbReference type="InParanoid" id="C7Q7V6"/>
<sequence length="470" mass="50152">MTTRTPTPRTRARRDQLTAIAAGLFARDGYHNVTVGDIAAAAGLSGPAIYRHFPGKQALLAEVVRSGFDEMAGVLAADLAGTSDAAERLRRTYRDLAAFVTRRPEFGVMWRREYRHLAPEDAAELAKRMGEASDAVVAELRVLRPELEPADAELVAWAALSVMGSVSDHRVRLPRAAFEELLAGIAMDVVSVEFGAGTESVDNRPQKIDAQDRKEQILAAAARLFWDRGYHEVTLDEIGAAAGIAGPSVYSHFAGKTDLLRTITERIGELLRRDLVASDAAAQERVAQERAEKASGSVAAASVPELALDSAAEQLLEPASAAAASAPDPAASIASVSAPAPDSAAAALAITATATLADLATRYVTTVLSSRDLVAAYFTEGHNLPDRDRAETRRFQRAYAAHWSALLASADPGASPEEIRIRVLAAFAVVNDTARTRRLLERPGLAGRLRALMLAVLLTPVSGARDVNRR</sequence>
<evidence type="ECO:0000256" key="4">
    <source>
        <dbReference type="PROSITE-ProRule" id="PRU00335"/>
    </source>
</evidence>
<feature type="DNA-binding region" description="H-T-H motif" evidence="4">
    <location>
        <begin position="234"/>
        <end position="253"/>
    </location>
</feature>
<name>C7Q7V6_CATAD</name>
<protein>
    <submittedName>
        <fullName evidence="6">Transcriptional regulator, TetR family</fullName>
    </submittedName>
</protein>
<dbReference type="EMBL" id="CP001700">
    <property type="protein sequence ID" value="ACU74123.1"/>
    <property type="molecule type" value="Genomic_DNA"/>
</dbReference>
<evidence type="ECO:0000256" key="3">
    <source>
        <dbReference type="ARBA" id="ARBA00023163"/>
    </source>
</evidence>
<dbReference type="Pfam" id="PF00440">
    <property type="entry name" value="TetR_N"/>
    <property type="match status" value="2"/>
</dbReference>
<dbReference type="GO" id="GO:0000976">
    <property type="term" value="F:transcription cis-regulatory region binding"/>
    <property type="evidence" value="ECO:0007669"/>
    <property type="project" value="TreeGrafter"/>
</dbReference>
<dbReference type="OrthoDB" id="4456617at2"/>
<keyword evidence="3" id="KW-0804">Transcription</keyword>
<dbReference type="Gene3D" id="1.10.357.10">
    <property type="entry name" value="Tetracycline Repressor, domain 2"/>
    <property type="match status" value="3"/>
</dbReference>
<evidence type="ECO:0000256" key="1">
    <source>
        <dbReference type="ARBA" id="ARBA00023015"/>
    </source>
</evidence>
<dbReference type="HOGENOM" id="CLU_055812_0_0_11"/>
<organism evidence="6 7">
    <name type="scientific">Catenulispora acidiphila (strain DSM 44928 / JCM 14897 / NBRC 102108 / NRRL B-24433 / ID139908)</name>
    <dbReference type="NCBI Taxonomy" id="479433"/>
    <lineage>
        <taxon>Bacteria</taxon>
        <taxon>Bacillati</taxon>
        <taxon>Actinomycetota</taxon>
        <taxon>Actinomycetes</taxon>
        <taxon>Catenulisporales</taxon>
        <taxon>Catenulisporaceae</taxon>
        <taxon>Catenulispora</taxon>
    </lineage>
</organism>
<dbReference type="PRINTS" id="PR00455">
    <property type="entry name" value="HTHTETR"/>
</dbReference>
<dbReference type="PANTHER" id="PTHR30055">
    <property type="entry name" value="HTH-TYPE TRANSCRIPTIONAL REGULATOR RUTR"/>
    <property type="match status" value="1"/>
</dbReference>
<keyword evidence="2 4" id="KW-0238">DNA-binding</keyword>
<keyword evidence="7" id="KW-1185">Reference proteome</keyword>
<reference evidence="6 7" key="1">
    <citation type="journal article" date="2009" name="Stand. Genomic Sci.">
        <title>Complete genome sequence of Catenulispora acidiphila type strain (ID 139908).</title>
        <authorList>
            <person name="Copeland A."/>
            <person name="Lapidus A."/>
            <person name="Glavina Del Rio T."/>
            <person name="Nolan M."/>
            <person name="Lucas S."/>
            <person name="Chen F."/>
            <person name="Tice H."/>
            <person name="Cheng J.F."/>
            <person name="Bruce D."/>
            <person name="Goodwin L."/>
            <person name="Pitluck S."/>
            <person name="Mikhailova N."/>
            <person name="Pati A."/>
            <person name="Ivanova N."/>
            <person name="Mavromatis K."/>
            <person name="Chen A."/>
            <person name="Palaniappan K."/>
            <person name="Chain P."/>
            <person name="Land M."/>
            <person name="Hauser L."/>
            <person name="Chang Y.J."/>
            <person name="Jeffries C.D."/>
            <person name="Chertkov O."/>
            <person name="Brettin T."/>
            <person name="Detter J.C."/>
            <person name="Han C."/>
            <person name="Ali Z."/>
            <person name="Tindall B.J."/>
            <person name="Goker M."/>
            <person name="Bristow J."/>
            <person name="Eisen J.A."/>
            <person name="Markowitz V."/>
            <person name="Hugenholtz P."/>
            <person name="Kyrpides N.C."/>
            <person name="Klenk H.P."/>
        </authorList>
    </citation>
    <scope>NUCLEOTIDE SEQUENCE [LARGE SCALE GENOMIC DNA]</scope>
    <source>
        <strain evidence="7">DSM 44928 / JCM 14897 / NBRC 102108 / NRRL B-24433 / ID139908</strain>
    </source>
</reference>
<dbReference type="InterPro" id="IPR009057">
    <property type="entry name" value="Homeodomain-like_sf"/>
</dbReference>
<dbReference type="KEGG" id="cai:Caci_5264"/>
<dbReference type="GO" id="GO:0003700">
    <property type="term" value="F:DNA-binding transcription factor activity"/>
    <property type="evidence" value="ECO:0007669"/>
    <property type="project" value="TreeGrafter"/>
</dbReference>
<dbReference type="PROSITE" id="PS01081">
    <property type="entry name" value="HTH_TETR_1"/>
    <property type="match status" value="2"/>
</dbReference>
<gene>
    <name evidence="6" type="ordered locus">Caci_5264</name>
</gene>
<dbReference type="InterPro" id="IPR050109">
    <property type="entry name" value="HTH-type_TetR-like_transc_reg"/>
</dbReference>
<feature type="domain" description="HTH tetR-type" evidence="5">
    <location>
        <begin position="11"/>
        <end position="71"/>
    </location>
</feature>
<dbReference type="Proteomes" id="UP000000851">
    <property type="component" value="Chromosome"/>
</dbReference>
<evidence type="ECO:0000259" key="5">
    <source>
        <dbReference type="PROSITE" id="PS50977"/>
    </source>
</evidence>
<keyword evidence="1" id="KW-0805">Transcription regulation</keyword>
<dbReference type="RefSeq" id="WP_015793852.1">
    <property type="nucleotide sequence ID" value="NC_013131.1"/>
</dbReference>
<dbReference type="InterPro" id="IPR001647">
    <property type="entry name" value="HTH_TetR"/>
</dbReference>
<dbReference type="STRING" id="479433.Caci_5264"/>
<feature type="domain" description="HTH tetR-type" evidence="5">
    <location>
        <begin position="211"/>
        <end position="271"/>
    </location>
</feature>
<dbReference type="AlphaFoldDB" id="C7Q7V6"/>
<dbReference type="SUPFAM" id="SSF46689">
    <property type="entry name" value="Homeodomain-like"/>
    <property type="match status" value="2"/>
</dbReference>
<evidence type="ECO:0000313" key="7">
    <source>
        <dbReference type="Proteomes" id="UP000000851"/>
    </source>
</evidence>
<evidence type="ECO:0000256" key="2">
    <source>
        <dbReference type="ARBA" id="ARBA00023125"/>
    </source>
</evidence>